<dbReference type="InterPro" id="IPR051468">
    <property type="entry name" value="Fungal_SecMetab_SDRs"/>
</dbReference>
<dbReference type="Gene3D" id="3.40.50.720">
    <property type="entry name" value="NAD(P)-binding Rossmann-like Domain"/>
    <property type="match status" value="1"/>
</dbReference>
<dbReference type="SUPFAM" id="SSF51735">
    <property type="entry name" value="NAD(P)-binding Rossmann-fold domains"/>
    <property type="match status" value="1"/>
</dbReference>
<dbReference type="eggNOG" id="KOG1208">
    <property type="taxonomic scope" value="Eukaryota"/>
</dbReference>
<evidence type="ECO:0000313" key="2">
    <source>
        <dbReference type="EMBL" id="EAW13221.1"/>
    </source>
</evidence>
<dbReference type="EMBL" id="DS027049">
    <property type="protein sequence ID" value="EAW13221.1"/>
    <property type="molecule type" value="Genomic_DNA"/>
</dbReference>
<dbReference type="GeneID" id="4706937"/>
<dbReference type="AlphaFoldDB" id="A1CBV3"/>
<dbReference type="PRINTS" id="PR00081">
    <property type="entry name" value="GDHRDH"/>
</dbReference>
<proteinExistence type="inferred from homology"/>
<comment type="similarity">
    <text evidence="1">Belongs to the short-chain dehydrogenases/reductases (SDR) family.</text>
</comment>
<dbReference type="InterPro" id="IPR036291">
    <property type="entry name" value="NAD(P)-bd_dom_sf"/>
</dbReference>
<dbReference type="RefSeq" id="XP_001274647.1">
    <property type="nucleotide sequence ID" value="XM_001274646.1"/>
</dbReference>
<name>A1CBV3_ASPCL</name>
<keyword evidence="3" id="KW-1185">Reference proteome</keyword>
<dbReference type="PANTHER" id="PTHR43544">
    <property type="entry name" value="SHORT-CHAIN DEHYDROGENASE/REDUCTASE"/>
    <property type="match status" value="1"/>
</dbReference>
<organism evidence="2 3">
    <name type="scientific">Aspergillus clavatus (strain ATCC 1007 / CBS 513.65 / DSM 816 / NCTC 3887 / NRRL 1 / QM 1276 / 107)</name>
    <dbReference type="NCBI Taxonomy" id="344612"/>
    <lineage>
        <taxon>Eukaryota</taxon>
        <taxon>Fungi</taxon>
        <taxon>Dikarya</taxon>
        <taxon>Ascomycota</taxon>
        <taxon>Pezizomycotina</taxon>
        <taxon>Eurotiomycetes</taxon>
        <taxon>Eurotiomycetidae</taxon>
        <taxon>Eurotiales</taxon>
        <taxon>Aspergillaceae</taxon>
        <taxon>Aspergillus</taxon>
        <taxon>Aspergillus subgen. Fumigati</taxon>
    </lineage>
</organism>
<gene>
    <name evidence="2" type="ORF">ACLA_016670</name>
</gene>
<dbReference type="Proteomes" id="UP000006701">
    <property type="component" value="Unassembled WGS sequence"/>
</dbReference>
<dbReference type="Pfam" id="PF00106">
    <property type="entry name" value="adh_short"/>
    <property type="match status" value="1"/>
</dbReference>
<dbReference type="GO" id="GO:0005737">
    <property type="term" value="C:cytoplasm"/>
    <property type="evidence" value="ECO:0007669"/>
    <property type="project" value="TreeGrafter"/>
</dbReference>
<dbReference type="PANTHER" id="PTHR43544:SF32">
    <property type="entry name" value="CHAIN DEHYDROGENASE, PUTATIVE (AFU_ORTHOLOGUE AFUA_5G01530)-RELATED"/>
    <property type="match status" value="1"/>
</dbReference>
<dbReference type="HOGENOM" id="CLU_010194_9_0_1"/>
<dbReference type="KEGG" id="act:ACLA_016670"/>
<reference evidence="2 3" key="1">
    <citation type="journal article" date="2008" name="PLoS Genet.">
        <title>Genomic islands in the pathogenic filamentous fungus Aspergillus fumigatus.</title>
        <authorList>
            <person name="Fedorova N.D."/>
            <person name="Khaldi N."/>
            <person name="Joardar V.S."/>
            <person name="Maiti R."/>
            <person name="Amedeo P."/>
            <person name="Anderson M.J."/>
            <person name="Crabtree J."/>
            <person name="Silva J.C."/>
            <person name="Badger J.H."/>
            <person name="Albarraq A."/>
            <person name="Angiuoli S."/>
            <person name="Bussey H."/>
            <person name="Bowyer P."/>
            <person name="Cotty P.J."/>
            <person name="Dyer P.S."/>
            <person name="Egan A."/>
            <person name="Galens K."/>
            <person name="Fraser-Liggett C.M."/>
            <person name="Haas B.J."/>
            <person name="Inman J.M."/>
            <person name="Kent R."/>
            <person name="Lemieux S."/>
            <person name="Malavazi I."/>
            <person name="Orvis J."/>
            <person name="Roemer T."/>
            <person name="Ronning C.M."/>
            <person name="Sundaram J.P."/>
            <person name="Sutton G."/>
            <person name="Turner G."/>
            <person name="Venter J.C."/>
            <person name="White O.R."/>
            <person name="Whitty B.R."/>
            <person name="Youngman P."/>
            <person name="Wolfe K.H."/>
            <person name="Goldman G.H."/>
            <person name="Wortman J.R."/>
            <person name="Jiang B."/>
            <person name="Denning D.W."/>
            <person name="Nierman W.C."/>
        </authorList>
    </citation>
    <scope>NUCLEOTIDE SEQUENCE [LARGE SCALE GENOMIC DNA]</scope>
    <source>
        <strain evidence="3">ATCC 1007 / CBS 513.65 / DSM 816 / NCTC 3887 / NRRL 1</strain>
    </source>
</reference>
<dbReference type="OMA" id="VHYYDGV"/>
<dbReference type="GO" id="GO:0016491">
    <property type="term" value="F:oxidoreductase activity"/>
    <property type="evidence" value="ECO:0007669"/>
    <property type="project" value="TreeGrafter"/>
</dbReference>
<protein>
    <submittedName>
        <fullName evidence="2">Short chain dehydrogenase/reductase, putative</fullName>
    </submittedName>
</protein>
<dbReference type="InterPro" id="IPR002347">
    <property type="entry name" value="SDR_fam"/>
</dbReference>
<dbReference type="VEuPathDB" id="FungiDB:ACLA_016670"/>
<sequence length="274" mass="28980">MHSTEFNGWLSQPGWGLIGFKTYLRSSEGGLSAGCANSGVGFATAKAIASASPDYLVIIGSRVLENGQAVVEEIQSLETTKGTLTSIQVDVTDRESIASAAKQVDSQFGRVDVLINNAGVLSKSPSTKLAMEETFAVNCIGPALVAEIFNPLLLKSDRPYSIFISSALGSLTEAADPTSPHSSYDGVPYRMSKAALNMLAVQQHKQFGPKGIKVFTLCPGLVRSNLRGKDENAISSGGRAGDPMVSAQMILGVMQGQRDGDVGKFLQEDSVCDW</sequence>
<evidence type="ECO:0000313" key="3">
    <source>
        <dbReference type="Proteomes" id="UP000006701"/>
    </source>
</evidence>
<evidence type="ECO:0000256" key="1">
    <source>
        <dbReference type="ARBA" id="ARBA00006484"/>
    </source>
</evidence>
<accession>A1CBV3</accession>
<dbReference type="OrthoDB" id="1933717at2759"/>
<dbReference type="GO" id="GO:0019748">
    <property type="term" value="P:secondary metabolic process"/>
    <property type="evidence" value="ECO:0007669"/>
    <property type="project" value="TreeGrafter"/>
</dbReference>